<keyword evidence="3" id="KW-1185">Reference proteome</keyword>
<keyword evidence="1" id="KW-0472">Membrane</keyword>
<gene>
    <name evidence="2" type="ORF">G5C51_38720</name>
</gene>
<dbReference type="RefSeq" id="WP_165245068.1">
    <property type="nucleotide sequence ID" value="NZ_JAAKZV010000346.1"/>
</dbReference>
<feature type="transmembrane region" description="Helical" evidence="1">
    <location>
        <begin position="160"/>
        <end position="179"/>
    </location>
</feature>
<feature type="non-terminal residue" evidence="2">
    <location>
        <position position="1"/>
    </location>
</feature>
<keyword evidence="1" id="KW-0812">Transmembrane</keyword>
<dbReference type="EMBL" id="JAAKZV010000346">
    <property type="protein sequence ID" value="NGN69810.1"/>
    <property type="molecule type" value="Genomic_DNA"/>
</dbReference>
<sequence>RAHAPAWARPGKGTAVALAATLLVALGLWRFSLTQTDVSELSGFGLAGALHATYWIALALLTAGFFASLRGGPRPGPWPAAYVIGLIVVERATQAVLYPTPLYAWAWKHDAVVDYFLTHDVARPRPELGLMDAYNEWPGFFAVQAGLLRMTGVENTLQYMAWWPLVSNLMLLPALLLAFRVFTRDQRLVWTGAWIFYAANWVGQDYFSPQSVAYLFWLAIIAIVLRRFQRPEHPGAARNAPQRVLWTLALLPLVALLAASHQLTPPMLMACLLALCLTRRYRNWMILVFVIEVVGAWNVSAAQIFLREQIPALIEGIGNVKGNVETGVGATPTGRGPVFASWMSRLLTAVVFLLAAYGVWRRPALRKQAWPLVLLGLAPAPMIVANGYGSEMLFRVVLFMLPWAAFFAAAALLPRATTEPPAYPARAHRWPVATLRIRWAVSGAVVLAMTCAFVPAYAGKDKLSYFPPEEANLVKKVYDHAPEGSLIAAPNRNFAYAYDKYWRFEPGYWFLEEPLTHIRKIEANPAKTLATDLSAVKKPGRAYLVFSDGIYSNASMNGEMSEERLRRIEKSVAESKQFIKRWGNDHARVYELKGPGRAAR</sequence>
<feature type="transmembrane region" description="Helical" evidence="1">
    <location>
        <begin position="396"/>
        <end position="416"/>
    </location>
</feature>
<feature type="transmembrane region" description="Helical" evidence="1">
    <location>
        <begin position="437"/>
        <end position="458"/>
    </location>
</feature>
<dbReference type="AlphaFoldDB" id="A0A6G4UDM4"/>
<feature type="transmembrane region" description="Helical" evidence="1">
    <location>
        <begin position="212"/>
        <end position="229"/>
    </location>
</feature>
<feature type="transmembrane region" description="Helical" evidence="1">
    <location>
        <begin position="342"/>
        <end position="360"/>
    </location>
</feature>
<evidence type="ECO:0000313" key="3">
    <source>
        <dbReference type="Proteomes" id="UP000481583"/>
    </source>
</evidence>
<keyword evidence="1" id="KW-1133">Transmembrane helix</keyword>
<organism evidence="2 3">
    <name type="scientific">Streptomyces coryli</name>
    <dbReference type="NCBI Taxonomy" id="1128680"/>
    <lineage>
        <taxon>Bacteria</taxon>
        <taxon>Bacillati</taxon>
        <taxon>Actinomycetota</taxon>
        <taxon>Actinomycetes</taxon>
        <taxon>Kitasatosporales</taxon>
        <taxon>Streptomycetaceae</taxon>
        <taxon>Streptomyces</taxon>
    </lineage>
</organism>
<evidence type="ECO:0000313" key="2">
    <source>
        <dbReference type="EMBL" id="NGN69810.1"/>
    </source>
</evidence>
<feature type="transmembrane region" description="Helical" evidence="1">
    <location>
        <begin position="372"/>
        <end position="390"/>
    </location>
</feature>
<feature type="transmembrane region" description="Helical" evidence="1">
    <location>
        <begin position="44"/>
        <end position="67"/>
    </location>
</feature>
<evidence type="ECO:0000256" key="1">
    <source>
        <dbReference type="SAM" id="Phobius"/>
    </source>
</evidence>
<feature type="transmembrane region" description="Helical" evidence="1">
    <location>
        <begin position="79"/>
        <end position="98"/>
    </location>
</feature>
<comment type="caution">
    <text evidence="2">The sequence shown here is derived from an EMBL/GenBank/DDBJ whole genome shotgun (WGS) entry which is preliminary data.</text>
</comment>
<protein>
    <submittedName>
        <fullName evidence="2">Glycosyltransferase</fullName>
    </submittedName>
</protein>
<keyword evidence="2" id="KW-0808">Transferase</keyword>
<dbReference type="GO" id="GO:0016740">
    <property type="term" value="F:transferase activity"/>
    <property type="evidence" value="ECO:0007669"/>
    <property type="project" value="UniProtKB-KW"/>
</dbReference>
<name>A0A6G4UDM4_9ACTN</name>
<proteinExistence type="predicted"/>
<dbReference type="Proteomes" id="UP000481583">
    <property type="component" value="Unassembled WGS sequence"/>
</dbReference>
<feature type="transmembrane region" description="Helical" evidence="1">
    <location>
        <begin position="249"/>
        <end position="277"/>
    </location>
</feature>
<accession>A0A6G4UDM4</accession>
<feature type="transmembrane region" description="Helical" evidence="1">
    <location>
        <begin position="284"/>
        <end position="306"/>
    </location>
</feature>
<reference evidence="2 3" key="1">
    <citation type="submission" date="2020-02" db="EMBL/GenBank/DDBJ databases">
        <title>Whole-genome analyses of novel actinobacteria.</title>
        <authorList>
            <person name="Sahin N."/>
        </authorList>
    </citation>
    <scope>NUCLEOTIDE SEQUENCE [LARGE SCALE GENOMIC DNA]</scope>
    <source>
        <strain evidence="2 3">A7024</strain>
    </source>
</reference>